<proteinExistence type="inferred from homology"/>
<keyword evidence="3 6" id="KW-0812">Transmembrane</keyword>
<sequence length="408" mass="45042">MQPSNRQTGSEDALFLDFDGDTRYSQEVDDANVVRSTRIIWWVLAVFLGLGVWSYFAELVEVSSGSGKVIPSSREQVVQSLEGGILTTLNVREGDIVEVGQVLAQLDPTQSESSVGETAARYHAALARVNRLESEVNEEPLIFSEELNAYPSLLTSERLLYATRTRALGRSLEGIEDTLAIVREELGLTRSLVQVGAASNVEVLRLRRQESELQLQAADVRSEYFVLAREELSKALADVEAFSSVVRGRSDTLSRLTMLSPVRGVVKDVEVTTTGGVIPPNGRLMTIVPLDDQLLIEARISPRDIAFIHPQQSASVKITAYDYSTYGGMEGEVVTISPDTVQDEVDPNIFYYRVFVRTESDSLANDTGTKFAIVPGMIATVDIRTGSKTVLEYLIKPMNKAREAMRER</sequence>
<comment type="caution">
    <text evidence="9">The sequence shown here is derived from an EMBL/GenBank/DDBJ whole genome shotgun (WGS) entry which is preliminary data.</text>
</comment>
<evidence type="ECO:0000259" key="7">
    <source>
        <dbReference type="Pfam" id="PF25917"/>
    </source>
</evidence>
<dbReference type="SUPFAM" id="SSF111369">
    <property type="entry name" value="HlyD-like secretion proteins"/>
    <property type="match status" value="1"/>
</dbReference>
<dbReference type="Gene3D" id="2.40.30.170">
    <property type="match status" value="1"/>
</dbReference>
<keyword evidence="5 6" id="KW-0472">Membrane</keyword>
<evidence type="ECO:0000256" key="5">
    <source>
        <dbReference type="ARBA" id="ARBA00023136"/>
    </source>
</evidence>
<dbReference type="Pfam" id="PF25917">
    <property type="entry name" value="BSH_RND"/>
    <property type="match status" value="1"/>
</dbReference>
<evidence type="ECO:0000313" key="9">
    <source>
        <dbReference type="EMBL" id="MBE0401878.1"/>
    </source>
</evidence>
<feature type="domain" description="AprE-like beta-barrel" evidence="8">
    <location>
        <begin position="294"/>
        <end position="386"/>
    </location>
</feature>
<dbReference type="InterPro" id="IPR050739">
    <property type="entry name" value="MFP"/>
</dbReference>
<dbReference type="PANTHER" id="PTHR30386:SF26">
    <property type="entry name" value="TRANSPORT PROTEIN COMB"/>
    <property type="match status" value="1"/>
</dbReference>
<feature type="transmembrane region" description="Helical" evidence="6">
    <location>
        <begin position="39"/>
        <end position="56"/>
    </location>
</feature>
<dbReference type="Proteomes" id="UP001645039">
    <property type="component" value="Unassembled WGS sequence"/>
</dbReference>
<name>A0ABR9F5W2_9GAMM</name>
<evidence type="ECO:0000256" key="6">
    <source>
        <dbReference type="SAM" id="Phobius"/>
    </source>
</evidence>
<dbReference type="Pfam" id="PF26002">
    <property type="entry name" value="Beta-barrel_AprE"/>
    <property type="match status" value="1"/>
</dbReference>
<evidence type="ECO:0000313" key="10">
    <source>
        <dbReference type="Proteomes" id="UP001645039"/>
    </source>
</evidence>
<evidence type="ECO:0000256" key="4">
    <source>
        <dbReference type="ARBA" id="ARBA00022989"/>
    </source>
</evidence>
<evidence type="ECO:0000259" key="8">
    <source>
        <dbReference type="Pfam" id="PF26002"/>
    </source>
</evidence>
<evidence type="ECO:0000256" key="3">
    <source>
        <dbReference type="ARBA" id="ARBA00022692"/>
    </source>
</evidence>
<evidence type="ECO:0000256" key="1">
    <source>
        <dbReference type="ARBA" id="ARBA00004167"/>
    </source>
</evidence>
<organism evidence="9 10">
    <name type="scientific">Halomonas casei</name>
    <dbReference type="NCBI Taxonomy" id="2742613"/>
    <lineage>
        <taxon>Bacteria</taxon>
        <taxon>Pseudomonadati</taxon>
        <taxon>Pseudomonadota</taxon>
        <taxon>Gammaproteobacteria</taxon>
        <taxon>Oceanospirillales</taxon>
        <taxon>Halomonadaceae</taxon>
        <taxon>Halomonas</taxon>
    </lineage>
</organism>
<accession>A0ABR9F5W2</accession>
<keyword evidence="10" id="KW-1185">Reference proteome</keyword>
<comment type="subcellular location">
    <subcellularLocation>
        <location evidence="1">Membrane</location>
        <topology evidence="1">Single-pass membrane protein</topology>
    </subcellularLocation>
</comment>
<dbReference type="PANTHER" id="PTHR30386">
    <property type="entry name" value="MEMBRANE FUSION SUBUNIT OF EMRAB-TOLC MULTIDRUG EFFLUX PUMP"/>
    <property type="match status" value="1"/>
</dbReference>
<dbReference type="InterPro" id="IPR058625">
    <property type="entry name" value="MdtA-like_BSH"/>
</dbReference>
<dbReference type="PRINTS" id="PR01490">
    <property type="entry name" value="RTXTOXIND"/>
</dbReference>
<protein>
    <submittedName>
        <fullName evidence="9">HlyD family efflux transporter periplasmic adaptor subunit</fullName>
    </submittedName>
</protein>
<gene>
    <name evidence="9" type="ORF">EI168_17520</name>
</gene>
<dbReference type="Gene3D" id="1.10.287.470">
    <property type="entry name" value="Helix hairpin bin"/>
    <property type="match status" value="1"/>
</dbReference>
<evidence type="ECO:0000256" key="2">
    <source>
        <dbReference type="ARBA" id="ARBA00009477"/>
    </source>
</evidence>
<feature type="domain" description="Multidrug resistance protein MdtA-like barrel-sandwich hybrid" evidence="7">
    <location>
        <begin position="83"/>
        <end position="273"/>
    </location>
</feature>
<dbReference type="InterPro" id="IPR058982">
    <property type="entry name" value="Beta-barrel_AprE"/>
</dbReference>
<dbReference type="Gene3D" id="2.40.50.100">
    <property type="match status" value="1"/>
</dbReference>
<comment type="similarity">
    <text evidence="2">Belongs to the membrane fusion protein (MFP) (TC 8.A.1) family.</text>
</comment>
<dbReference type="EMBL" id="RRZD01000032">
    <property type="protein sequence ID" value="MBE0401878.1"/>
    <property type="molecule type" value="Genomic_DNA"/>
</dbReference>
<reference evidence="9 10" key="1">
    <citation type="submission" date="2020-07" db="EMBL/GenBank/DDBJ databases">
        <title>Halophilic bacteria isolated from french cheeses.</title>
        <authorList>
            <person name="Kothe C.I."/>
            <person name="Farah-Kraiem B."/>
            <person name="Renault P."/>
            <person name="Dridi B."/>
        </authorList>
    </citation>
    <scope>NUCLEOTIDE SEQUENCE [LARGE SCALE GENOMIC DNA]</scope>
    <source>
        <strain evidence="9 10">FME1</strain>
    </source>
</reference>
<keyword evidence="4 6" id="KW-1133">Transmembrane helix</keyword>